<dbReference type="Proteomes" id="UP000048600">
    <property type="component" value="Unassembled WGS sequence"/>
</dbReference>
<evidence type="ECO:0000313" key="3">
    <source>
        <dbReference type="EMBL" id="CKS16981.1"/>
    </source>
</evidence>
<proteinExistence type="predicted"/>
<dbReference type="EMBL" id="CNFT01001000">
    <property type="protein sequence ID" value="CKS69850.1"/>
    <property type="molecule type" value="Genomic_DNA"/>
</dbReference>
<feature type="compositionally biased region" description="Basic and acidic residues" evidence="1">
    <location>
        <begin position="112"/>
        <end position="121"/>
    </location>
</feature>
<dbReference type="EMBL" id="CFOH01000532">
    <property type="protein sequence ID" value="CFE60218.1"/>
    <property type="molecule type" value="Genomic_DNA"/>
</dbReference>
<reference evidence="6" key="2">
    <citation type="submission" date="2015-03" db="EMBL/GenBank/DDBJ databases">
        <authorList>
            <person name="Murphy D."/>
        </authorList>
    </citation>
    <scope>NUCLEOTIDE SEQUENCE [LARGE SCALE GENOMIC DNA]</scope>
    <source>
        <strain evidence="6">K00500041</strain>
    </source>
</reference>
<sequence>MAVGKDAAVGEQASRDSGPLIVSRPLAIDPPRQQLKADDAGVVEGNDDGLRYPLGVPEGFDEIRALEGRVRVIPGFVGVAVADVVQVDAGEVESRAQESFHLRPTVGTIRPARQERSRDPRPSSAPYERAQRRTWVDARPLSVVAHPLPSGEPLLCADERARPVRHRALASRWRRLSRSMSVHLRNQSTPISLRVALTDVQCRL</sequence>
<dbReference type="Proteomes" id="UP000046947">
    <property type="component" value="Unassembled WGS sequence"/>
</dbReference>
<evidence type="ECO:0000313" key="12">
    <source>
        <dbReference type="Proteomes" id="UP000049023"/>
    </source>
</evidence>
<dbReference type="EMBL" id="CHKL01000256">
    <property type="protein sequence ID" value="COW36402.1"/>
    <property type="molecule type" value="Genomic_DNA"/>
</dbReference>
<evidence type="ECO:0000313" key="8">
    <source>
        <dbReference type="Proteomes" id="UP000038802"/>
    </source>
</evidence>
<evidence type="ECO:0000313" key="10">
    <source>
        <dbReference type="Proteomes" id="UP000048600"/>
    </source>
</evidence>
<evidence type="ECO:0000313" key="7">
    <source>
        <dbReference type="EMBL" id="COW36402.1"/>
    </source>
</evidence>
<evidence type="ECO:0000313" key="4">
    <source>
        <dbReference type="EMBL" id="CKS69850.1"/>
    </source>
</evidence>
<dbReference type="EMBL" id="CSAE01000058">
    <property type="protein sequence ID" value="COV21565.1"/>
    <property type="molecule type" value="Genomic_DNA"/>
</dbReference>
<evidence type="ECO:0000256" key="1">
    <source>
        <dbReference type="SAM" id="MobiDB-lite"/>
    </source>
</evidence>
<dbReference type="Proteomes" id="UP000048948">
    <property type="component" value="Unassembled WGS sequence"/>
</dbReference>
<dbReference type="EMBL" id="CNGE01000197">
    <property type="protein sequence ID" value="CKS16981.1"/>
    <property type="molecule type" value="Genomic_DNA"/>
</dbReference>
<gene>
    <name evidence="2" type="ORF">ERS007688_02856</name>
    <name evidence="6" type="ORF">ERS007703_00840</name>
    <name evidence="7" type="ORF">ERS007741_02309</name>
    <name evidence="3" type="ORF">ERS027646_01385</name>
    <name evidence="4" type="ORF">ERS027659_03454</name>
    <name evidence="5" type="ORF">ERS027661_04393</name>
</gene>
<feature type="region of interest" description="Disordered" evidence="1">
    <location>
        <begin position="93"/>
        <end position="131"/>
    </location>
</feature>
<feature type="region of interest" description="Disordered" evidence="1">
    <location>
        <begin position="1"/>
        <end position="48"/>
    </location>
</feature>
<dbReference type="Proteomes" id="UP000050164">
    <property type="component" value="Unassembled WGS sequence"/>
</dbReference>
<evidence type="ECO:0000313" key="11">
    <source>
        <dbReference type="Proteomes" id="UP000048948"/>
    </source>
</evidence>
<reference evidence="8 9" key="1">
    <citation type="submission" date="2015-03" db="EMBL/GenBank/DDBJ databases">
        <authorList>
            <consortium name="Pathogen Informatics"/>
        </authorList>
    </citation>
    <scope>NUCLEOTIDE SEQUENCE [LARGE SCALE GENOMIC DNA]</scope>
    <source>
        <strain evidence="3 11">Bir 172</strain>
        <strain evidence="4 13">Bir 185</strain>
        <strain evidence="5 12">Bir 187</strain>
        <strain evidence="2 9">H09601792</strain>
        <strain evidence="8">K00500041</strain>
        <strain evidence="7 10">P00601463</strain>
    </source>
</reference>
<evidence type="ECO:0000313" key="13">
    <source>
        <dbReference type="Proteomes" id="UP000050164"/>
    </source>
</evidence>
<organism evidence="6 8">
    <name type="scientific">Mycobacterium tuberculosis</name>
    <dbReference type="NCBI Taxonomy" id="1773"/>
    <lineage>
        <taxon>Bacteria</taxon>
        <taxon>Bacillati</taxon>
        <taxon>Actinomycetota</taxon>
        <taxon>Actinomycetes</taxon>
        <taxon>Mycobacteriales</taxon>
        <taxon>Mycobacteriaceae</taxon>
        <taxon>Mycobacterium</taxon>
        <taxon>Mycobacterium tuberculosis complex</taxon>
    </lineage>
</organism>
<protein>
    <submittedName>
        <fullName evidence="6">Uncharacterized protein</fullName>
    </submittedName>
</protein>
<name>A0A0U0S0Z8_MYCTX</name>
<accession>A0A0U0S0Z8</accession>
<evidence type="ECO:0000313" key="6">
    <source>
        <dbReference type="EMBL" id="COV21565.1"/>
    </source>
</evidence>
<evidence type="ECO:0000313" key="9">
    <source>
        <dbReference type="Proteomes" id="UP000046947"/>
    </source>
</evidence>
<dbReference type="Proteomes" id="UP000049023">
    <property type="component" value="Unassembled WGS sequence"/>
</dbReference>
<evidence type="ECO:0000313" key="5">
    <source>
        <dbReference type="EMBL" id="CKT46434.1"/>
    </source>
</evidence>
<dbReference type="EMBL" id="CNFU01001477">
    <property type="protein sequence ID" value="CKT46434.1"/>
    <property type="molecule type" value="Genomic_DNA"/>
</dbReference>
<evidence type="ECO:0000313" key="2">
    <source>
        <dbReference type="EMBL" id="CFE60218.1"/>
    </source>
</evidence>
<dbReference type="Proteomes" id="UP000038802">
    <property type="component" value="Unassembled WGS sequence"/>
</dbReference>
<dbReference type="AlphaFoldDB" id="A0A0U0S0Z8"/>